<dbReference type="InterPro" id="IPR044924">
    <property type="entry name" value="HAD-SF_hydro_IA_REG-2-like_cap"/>
</dbReference>
<dbReference type="Proteomes" id="UP000311382">
    <property type="component" value="Unassembled WGS sequence"/>
</dbReference>
<name>A0A5C5G5D2_9BASI</name>
<dbReference type="OrthoDB" id="444127at2759"/>
<dbReference type="InterPro" id="IPR051828">
    <property type="entry name" value="HAD-like_hydrolase_domain"/>
</dbReference>
<proteinExistence type="predicted"/>
<dbReference type="PANTHER" id="PTHR46191">
    <property type="match status" value="1"/>
</dbReference>
<dbReference type="InterPro" id="IPR036412">
    <property type="entry name" value="HAD-like_sf"/>
</dbReference>
<dbReference type="InterPro" id="IPR023214">
    <property type="entry name" value="HAD_sf"/>
</dbReference>
<evidence type="ECO:0000313" key="2">
    <source>
        <dbReference type="Proteomes" id="UP000311382"/>
    </source>
</evidence>
<dbReference type="PANTHER" id="PTHR46191:SF2">
    <property type="entry name" value="HALOACID DEHALOGENASE-LIKE HYDROLASE DOMAIN-CONTAINING PROTEIN 3"/>
    <property type="match status" value="1"/>
</dbReference>
<keyword evidence="2" id="KW-1185">Reference proteome</keyword>
<evidence type="ECO:0008006" key="3">
    <source>
        <dbReference type="Google" id="ProtNLM"/>
    </source>
</evidence>
<dbReference type="EMBL" id="SOZI01000008">
    <property type="protein sequence ID" value="TNY23709.1"/>
    <property type="molecule type" value="Genomic_DNA"/>
</dbReference>
<dbReference type="AlphaFoldDB" id="A0A5C5G5D2"/>
<reference evidence="1 2" key="1">
    <citation type="submission" date="2019-03" db="EMBL/GenBank/DDBJ databases">
        <title>Rhodosporidium diobovatum UCD-FST 08-225 genome sequencing, assembly, and annotation.</title>
        <authorList>
            <person name="Fakankun I.U."/>
            <person name="Fristensky B."/>
            <person name="Levin D.B."/>
        </authorList>
    </citation>
    <scope>NUCLEOTIDE SEQUENCE [LARGE SCALE GENOMIC DNA]</scope>
    <source>
        <strain evidence="1 2">UCD-FST 08-225</strain>
    </source>
</reference>
<evidence type="ECO:0000313" key="1">
    <source>
        <dbReference type="EMBL" id="TNY23709.1"/>
    </source>
</evidence>
<dbReference type="Gene3D" id="1.10.150.720">
    <property type="entry name" value="Haloacid dehalogenase-like hydrolase"/>
    <property type="match status" value="1"/>
</dbReference>
<gene>
    <name evidence="1" type="ORF">DMC30DRAFT_277029</name>
</gene>
<sequence>MVIRRVLLDAFGTVFSPREPVFHQYTTVARSFGLVVEEGRVKEGFKQAFKEWAKAHPLYGKRSTPPLDALQWWSGVIADTFKRAGVSEAELNPVSERLCDTLVRRFWGQDGYALHDDVQPFLHSLVMMHLPPPAIVSNTDPSVSRILRALGTLEGHTDPPEAGIRQDEVWTTWELEKEKSGEAFWSAVLERLRTTAQARGEEELRAEEVLVVGDEAVSDYEAPRRAGMRSLLLRRNFAGEHARASYSDDETGVAQVDTVASLAEVADHVQRENSL</sequence>
<protein>
    <recommendedName>
        <fullName evidence="3">HAD-like domain-containing protein</fullName>
    </recommendedName>
</protein>
<dbReference type="GO" id="GO:0005634">
    <property type="term" value="C:nucleus"/>
    <property type="evidence" value="ECO:0007669"/>
    <property type="project" value="TreeGrafter"/>
</dbReference>
<dbReference type="SUPFAM" id="SSF56784">
    <property type="entry name" value="HAD-like"/>
    <property type="match status" value="1"/>
</dbReference>
<dbReference type="STRING" id="5288.A0A5C5G5D2"/>
<comment type="caution">
    <text evidence="1">The sequence shown here is derived from an EMBL/GenBank/DDBJ whole genome shotgun (WGS) entry which is preliminary data.</text>
</comment>
<accession>A0A5C5G5D2</accession>
<organism evidence="1 2">
    <name type="scientific">Rhodotorula diobovata</name>
    <dbReference type="NCBI Taxonomy" id="5288"/>
    <lineage>
        <taxon>Eukaryota</taxon>
        <taxon>Fungi</taxon>
        <taxon>Dikarya</taxon>
        <taxon>Basidiomycota</taxon>
        <taxon>Pucciniomycotina</taxon>
        <taxon>Microbotryomycetes</taxon>
        <taxon>Sporidiobolales</taxon>
        <taxon>Sporidiobolaceae</taxon>
        <taxon>Rhodotorula</taxon>
    </lineage>
</organism>
<dbReference type="Gene3D" id="3.40.50.1000">
    <property type="entry name" value="HAD superfamily/HAD-like"/>
    <property type="match status" value="1"/>
</dbReference>
<dbReference type="Pfam" id="PF00702">
    <property type="entry name" value="Hydrolase"/>
    <property type="match status" value="1"/>
</dbReference>